<organism evidence="1 2">
    <name type="scientific">Anaerobacillus arseniciselenatis</name>
    <dbReference type="NCBI Taxonomy" id="85682"/>
    <lineage>
        <taxon>Bacteria</taxon>
        <taxon>Bacillati</taxon>
        <taxon>Bacillota</taxon>
        <taxon>Bacilli</taxon>
        <taxon>Bacillales</taxon>
        <taxon>Bacillaceae</taxon>
        <taxon>Anaerobacillus</taxon>
    </lineage>
</organism>
<reference evidence="1 2" key="1">
    <citation type="submission" date="2016-10" db="EMBL/GenBank/DDBJ databases">
        <title>Draft genome sequences of four alkaliphilic bacteria belonging to the Anaerobacillus genus.</title>
        <authorList>
            <person name="Bassil N.M."/>
            <person name="Lloyd J.R."/>
        </authorList>
    </citation>
    <scope>NUCLEOTIDE SEQUENCE [LARGE SCALE GENOMIC DNA]</scope>
    <source>
        <strain evidence="1 2">DSM 15340</strain>
    </source>
</reference>
<evidence type="ECO:0000313" key="1">
    <source>
        <dbReference type="EMBL" id="OIJ15839.1"/>
    </source>
</evidence>
<protein>
    <recommendedName>
        <fullName evidence="3">Amidohydrolase-related domain-containing protein</fullName>
    </recommendedName>
</protein>
<dbReference type="OrthoDB" id="2959323at2"/>
<accession>A0A1S2LTH1</accession>
<keyword evidence="2" id="KW-1185">Reference proteome</keyword>
<dbReference type="AlphaFoldDB" id="A0A1S2LTH1"/>
<gene>
    <name evidence="1" type="ORF">BKP35_02275</name>
</gene>
<dbReference type="RefSeq" id="WP_071311764.1">
    <property type="nucleotide sequence ID" value="NZ_MLQQ01000001.1"/>
</dbReference>
<name>A0A1S2LTH1_9BACI</name>
<evidence type="ECO:0000313" key="2">
    <source>
        <dbReference type="Proteomes" id="UP000180098"/>
    </source>
</evidence>
<proteinExistence type="predicted"/>
<sequence length="309" mass="35677">MKYIIENATTLFYGEKQKQSFLLDGAKVVYKSSHFSHFSHKRLNTDQFVITPGHVMIDFDIMHITDFHVFKERMRHLHDLGCTTLITACEIEYEKQFQTKLKKAKHNLINSSIDFVVGARVPIKKLSTSLVRKCCRLRVPIIFVELNEVYDMYSVDWQWIRQELFPYHPLIVPIWNLNVSRRKLEGIKSEWSYLLNTNKVTTLTSVPNEHTPVSKQFLLNIGLYPKKGSLQGNCDADYLLFSKENLNHSVIDFESVRPEVVFANGKVKKAGSSIFIQPGIGKELEVIVPKQFVPINEAYEPSTVLLLDD</sequence>
<dbReference type="EMBL" id="MLQQ01000001">
    <property type="protein sequence ID" value="OIJ15839.1"/>
    <property type="molecule type" value="Genomic_DNA"/>
</dbReference>
<evidence type="ECO:0008006" key="3">
    <source>
        <dbReference type="Google" id="ProtNLM"/>
    </source>
</evidence>
<comment type="caution">
    <text evidence="1">The sequence shown here is derived from an EMBL/GenBank/DDBJ whole genome shotgun (WGS) entry which is preliminary data.</text>
</comment>
<dbReference type="Proteomes" id="UP000180098">
    <property type="component" value="Unassembled WGS sequence"/>
</dbReference>